<dbReference type="EMBL" id="SNSQ01000002">
    <property type="protein sequence ID" value="TEU53906.1"/>
    <property type="molecule type" value="Genomic_DNA"/>
</dbReference>
<sequence>MGVAEHIAALSVAPPTQRTAELVLGTIAKVDSNHGVWIDYPDNPYQSPLAAICATSVVAADVGREVVLAFVQGDPAQPILMGLLRRHGTRNQAEARAAVHAITPAISATTEASHVCVEAAEAMTLKCGQASLTLNKDGRVIVRGTNVATYAEGTLRLRGSVVELN</sequence>
<evidence type="ECO:0000259" key="1">
    <source>
        <dbReference type="Pfam" id="PF20093"/>
    </source>
</evidence>
<comment type="caution">
    <text evidence="2">The sequence shown here is derived from an EMBL/GenBank/DDBJ whole genome shotgun (WGS) entry which is preliminary data.</text>
</comment>
<organism evidence="2 3">
    <name type="scientific">Burkholderia cepacia</name>
    <name type="common">Pseudomonas cepacia</name>
    <dbReference type="NCBI Taxonomy" id="292"/>
    <lineage>
        <taxon>Bacteria</taxon>
        <taxon>Pseudomonadati</taxon>
        <taxon>Pseudomonadota</taxon>
        <taxon>Betaproteobacteria</taxon>
        <taxon>Burkholderiales</taxon>
        <taxon>Burkholderiaceae</taxon>
        <taxon>Burkholderia</taxon>
        <taxon>Burkholderia cepacia complex</taxon>
    </lineage>
</organism>
<proteinExistence type="predicted"/>
<dbReference type="Proteomes" id="UP000298234">
    <property type="component" value="Unassembled WGS sequence"/>
</dbReference>
<dbReference type="RefSeq" id="WP_060180839.1">
    <property type="nucleotide sequence ID" value="NZ_CADEVB010000002.1"/>
</dbReference>
<dbReference type="AlphaFoldDB" id="A0AAP4VS96"/>
<gene>
    <name evidence="2" type="ORF">E3D37_02100</name>
</gene>
<reference evidence="2 3" key="1">
    <citation type="submission" date="2019-03" db="EMBL/GenBank/DDBJ databases">
        <title>Burkholderia cepacia outbreak.</title>
        <authorList>
            <person name="Farzana R."/>
            <person name="Walsh T.R."/>
        </authorList>
    </citation>
    <scope>NUCLEOTIDE SEQUENCE [LARGE SCALE GENOMIC DNA]</scope>
    <source>
        <strain evidence="3">d13</strain>
    </source>
</reference>
<protein>
    <recommendedName>
        <fullName evidence="1">DUF6484 domain-containing protein</fullName>
    </recommendedName>
</protein>
<name>A0AAP4VS96_BURCE</name>
<dbReference type="Pfam" id="PF20093">
    <property type="entry name" value="DUF6484"/>
    <property type="match status" value="1"/>
</dbReference>
<dbReference type="InterPro" id="IPR045506">
    <property type="entry name" value="DUF6484"/>
</dbReference>
<evidence type="ECO:0000313" key="3">
    <source>
        <dbReference type="Proteomes" id="UP000298234"/>
    </source>
</evidence>
<feature type="domain" description="DUF6484" evidence="1">
    <location>
        <begin position="24"/>
        <end position="84"/>
    </location>
</feature>
<accession>A0AAP4VS96</accession>
<evidence type="ECO:0000313" key="2">
    <source>
        <dbReference type="EMBL" id="TEU53906.1"/>
    </source>
</evidence>